<evidence type="ECO:0000313" key="2">
    <source>
        <dbReference type="Proteomes" id="UP000013523"/>
    </source>
</evidence>
<protein>
    <submittedName>
        <fullName evidence="1">Small integral membrane protein</fullName>
    </submittedName>
</protein>
<dbReference type="OrthoDB" id="1922895at2"/>
<accession>R4K8G0</accession>
<proteinExistence type="predicted"/>
<dbReference type="AlphaFoldDB" id="R4K8G0"/>
<dbReference type="InterPro" id="IPR006485">
    <property type="entry name" value="Phage-like_holin"/>
</dbReference>
<dbReference type="Proteomes" id="UP000013523">
    <property type="component" value="Chromosome"/>
</dbReference>
<dbReference type="Pfam" id="PF04531">
    <property type="entry name" value="Phage_holin_1"/>
    <property type="match status" value="1"/>
</dbReference>
<dbReference type="PATRIC" id="fig|86416.3.peg.1889"/>
<organism evidence="1 2">
    <name type="scientific">Clostridium pasteurianum BC1</name>
    <dbReference type="NCBI Taxonomy" id="86416"/>
    <lineage>
        <taxon>Bacteria</taxon>
        <taxon>Bacillati</taxon>
        <taxon>Bacillota</taxon>
        <taxon>Clostridia</taxon>
        <taxon>Eubacteriales</taxon>
        <taxon>Clostridiaceae</taxon>
        <taxon>Clostridium</taxon>
    </lineage>
</organism>
<keyword evidence="2" id="KW-1185">Reference proteome</keyword>
<dbReference type="RefSeq" id="WP_015615137.1">
    <property type="nucleotide sequence ID" value="NC_021182.1"/>
</dbReference>
<name>R4K8G0_CLOPA</name>
<evidence type="ECO:0000313" key="1">
    <source>
        <dbReference type="EMBL" id="AGK96819.1"/>
    </source>
</evidence>
<dbReference type="KEGG" id="cpas:Clopa_1919"/>
<sequence>MNKQILIKNLKSKTFWVAIGAFVLYLLHSAGVGVVDTQYNDIINAVLQLLVLMGILNSPQIDTEVK</sequence>
<dbReference type="HOGENOM" id="CLU_170163_2_0_9"/>
<dbReference type="STRING" id="86416.Clopa_1919"/>
<gene>
    <name evidence="1" type="ORF">Clopa_1919</name>
</gene>
<reference evidence="1 2" key="1">
    <citation type="submission" date="2012-01" db="EMBL/GenBank/DDBJ databases">
        <title>Complete sequence of chromosome of Clostridium pasteurianum BC1.</title>
        <authorList>
            <consortium name="US DOE Joint Genome Institute"/>
            <person name="Lucas S."/>
            <person name="Han J."/>
            <person name="Lapidus A."/>
            <person name="Cheng J.-F."/>
            <person name="Goodwin L."/>
            <person name="Pitluck S."/>
            <person name="Peters L."/>
            <person name="Mikhailova N."/>
            <person name="Teshima H."/>
            <person name="Detter J.C."/>
            <person name="Han C."/>
            <person name="Tapia R."/>
            <person name="Land M."/>
            <person name="Hauser L."/>
            <person name="Kyrpides N."/>
            <person name="Ivanova N."/>
            <person name="Pagani I."/>
            <person name="Dunn J."/>
            <person name="Taghavi S."/>
            <person name="Francis A."/>
            <person name="van der Lelie D."/>
            <person name="Woyke T."/>
        </authorList>
    </citation>
    <scope>NUCLEOTIDE SEQUENCE [LARGE SCALE GENOMIC DNA]</scope>
    <source>
        <strain evidence="1 2">BC1</strain>
    </source>
</reference>
<dbReference type="EMBL" id="CP003261">
    <property type="protein sequence ID" value="AGK96819.1"/>
    <property type="molecule type" value="Genomic_DNA"/>
</dbReference>